<evidence type="ECO:0000313" key="2">
    <source>
        <dbReference type="Proteomes" id="UP000248924"/>
    </source>
</evidence>
<dbReference type="RefSeq" id="WP_111217087.1">
    <property type="nucleotide sequence ID" value="NZ_POTY01000191.1"/>
</dbReference>
<gene>
    <name evidence="1" type="ORF">C1I95_24610</name>
</gene>
<protein>
    <submittedName>
        <fullName evidence="1">Uncharacterized protein</fullName>
    </submittedName>
</protein>
<dbReference type="EMBL" id="POTY01000191">
    <property type="protein sequence ID" value="PZG12993.1"/>
    <property type="molecule type" value="Genomic_DNA"/>
</dbReference>
<keyword evidence="2" id="KW-1185">Reference proteome</keyword>
<name>A0A2W2DQS6_9ACTN</name>
<reference evidence="1 2" key="1">
    <citation type="submission" date="2018-01" db="EMBL/GenBank/DDBJ databases">
        <title>Draft genome sequence of Jishengella sp. NA12.</title>
        <authorList>
            <person name="Sahin N."/>
            <person name="Ay H."/>
            <person name="Saygin H."/>
        </authorList>
    </citation>
    <scope>NUCLEOTIDE SEQUENCE [LARGE SCALE GENOMIC DNA]</scope>
    <source>
        <strain evidence="1 2">NA12</strain>
    </source>
</reference>
<accession>A0A2W2DQS6</accession>
<organism evidence="1 2">
    <name type="scientific">Micromonospora craterilacus</name>
    <dbReference type="NCBI Taxonomy" id="1655439"/>
    <lineage>
        <taxon>Bacteria</taxon>
        <taxon>Bacillati</taxon>
        <taxon>Actinomycetota</taxon>
        <taxon>Actinomycetes</taxon>
        <taxon>Micromonosporales</taxon>
        <taxon>Micromonosporaceae</taxon>
        <taxon>Micromonospora</taxon>
    </lineage>
</organism>
<dbReference type="AlphaFoldDB" id="A0A2W2DQS6"/>
<proteinExistence type="predicted"/>
<sequence length="155" mass="16451">MNATTTRYATPTVVQRRALLAAIDGGGRTSSDPYQLRTIAAMLRAGWVTEPDGRTLEITDAGREAVAPDLKRRADEALAAELSADPDIKAEAVRLMAAGFRNPWAMARDNVEAQRARAADGAVVAAPTADDVARMTSDPVGWLEDLLSASTESAK</sequence>
<dbReference type="Proteomes" id="UP000248924">
    <property type="component" value="Unassembled WGS sequence"/>
</dbReference>
<comment type="caution">
    <text evidence="1">The sequence shown here is derived from an EMBL/GenBank/DDBJ whole genome shotgun (WGS) entry which is preliminary data.</text>
</comment>
<evidence type="ECO:0000313" key="1">
    <source>
        <dbReference type="EMBL" id="PZG12993.1"/>
    </source>
</evidence>